<dbReference type="InterPro" id="IPR055221">
    <property type="entry name" value="PSF3_N"/>
</dbReference>
<evidence type="ECO:0000313" key="10">
    <source>
        <dbReference type="Proteomes" id="UP000241818"/>
    </source>
</evidence>
<dbReference type="InterPro" id="IPR021151">
    <property type="entry name" value="GINS_A"/>
</dbReference>
<comment type="function">
    <text evidence="6">The GINS complex plays an essential role in the initiation of DNA replication.</text>
</comment>
<evidence type="ECO:0000256" key="5">
    <source>
        <dbReference type="ARBA" id="ARBA00023242"/>
    </source>
</evidence>
<dbReference type="InParanoid" id="A0A2T3B9H7"/>
<evidence type="ECO:0000256" key="3">
    <source>
        <dbReference type="ARBA" id="ARBA00015140"/>
    </source>
</evidence>
<dbReference type="FunCoup" id="A0A2T3B9H7">
    <property type="interactions" value="382"/>
</dbReference>
<evidence type="ECO:0000259" key="7">
    <source>
        <dbReference type="Pfam" id="PF05916"/>
    </source>
</evidence>
<dbReference type="Pfam" id="PF05916">
    <property type="entry name" value="Sld5"/>
    <property type="match status" value="1"/>
</dbReference>
<dbReference type="InterPro" id="IPR038437">
    <property type="entry name" value="GINS_Psf3_sf"/>
</dbReference>
<evidence type="ECO:0000256" key="6">
    <source>
        <dbReference type="RuleBase" id="RU367161"/>
    </source>
</evidence>
<dbReference type="GO" id="GO:1902975">
    <property type="term" value="P:mitotic DNA replication initiation"/>
    <property type="evidence" value="ECO:0007669"/>
    <property type="project" value="TreeGrafter"/>
</dbReference>
<dbReference type="CDD" id="cd21693">
    <property type="entry name" value="GINS_B_Psf3"/>
    <property type="match status" value="1"/>
</dbReference>
<evidence type="ECO:0000256" key="2">
    <source>
        <dbReference type="ARBA" id="ARBA00006343"/>
    </source>
</evidence>
<evidence type="ECO:0000313" key="9">
    <source>
        <dbReference type="EMBL" id="PSS24985.1"/>
    </source>
</evidence>
<dbReference type="GO" id="GO:0000811">
    <property type="term" value="C:GINS complex"/>
    <property type="evidence" value="ECO:0007669"/>
    <property type="project" value="UniProtKB-UniRule"/>
</dbReference>
<name>A0A2T3B9H7_AMORE</name>
<dbReference type="InterPro" id="IPR036224">
    <property type="entry name" value="GINS_bundle-like_dom_sf"/>
</dbReference>
<comment type="similarity">
    <text evidence="2 6">Belongs to the GINS3/PSF3 family.</text>
</comment>
<dbReference type="SUPFAM" id="SSF158573">
    <property type="entry name" value="GINS helical bundle-like"/>
    <property type="match status" value="1"/>
</dbReference>
<feature type="domain" description="DNA replication complex GINS protein PSF3 N-terminal" evidence="8">
    <location>
        <begin position="4"/>
        <end position="56"/>
    </location>
</feature>
<dbReference type="PANTHER" id="PTHR22768:SF0">
    <property type="entry name" value="DNA REPLICATION COMPLEX GINS PROTEIN PSF3"/>
    <property type="match status" value="1"/>
</dbReference>
<dbReference type="InterPro" id="IPR010492">
    <property type="entry name" value="GINS_Psf3"/>
</dbReference>
<dbReference type="STRING" id="857342.A0A2T3B9H7"/>
<comment type="subunit">
    <text evidence="6">Component of the GINS complex.</text>
</comment>
<dbReference type="Proteomes" id="UP000241818">
    <property type="component" value="Unassembled WGS sequence"/>
</dbReference>
<protein>
    <recommendedName>
        <fullName evidence="3 6">DNA replication complex GINS protein PSF3</fullName>
    </recommendedName>
</protein>
<dbReference type="SUPFAM" id="SSF160059">
    <property type="entry name" value="PriA/YqbF domain"/>
    <property type="match status" value="1"/>
</dbReference>
<dbReference type="RefSeq" id="XP_024723584.1">
    <property type="nucleotide sequence ID" value="XM_024868566.1"/>
</dbReference>
<dbReference type="GeneID" id="36576647"/>
<gene>
    <name evidence="9" type="ORF">M430DRAFT_55839</name>
</gene>
<evidence type="ECO:0000256" key="1">
    <source>
        <dbReference type="ARBA" id="ARBA00004123"/>
    </source>
</evidence>
<keyword evidence="10" id="KW-1185">Reference proteome</keyword>
<accession>A0A2T3B9H7</accession>
<evidence type="ECO:0000256" key="4">
    <source>
        <dbReference type="ARBA" id="ARBA00022705"/>
    </source>
</evidence>
<evidence type="ECO:0000259" key="8">
    <source>
        <dbReference type="Pfam" id="PF22466"/>
    </source>
</evidence>
<organism evidence="9 10">
    <name type="scientific">Amorphotheca resinae ATCC 22711</name>
    <dbReference type="NCBI Taxonomy" id="857342"/>
    <lineage>
        <taxon>Eukaryota</taxon>
        <taxon>Fungi</taxon>
        <taxon>Dikarya</taxon>
        <taxon>Ascomycota</taxon>
        <taxon>Pezizomycotina</taxon>
        <taxon>Leotiomycetes</taxon>
        <taxon>Helotiales</taxon>
        <taxon>Amorphothecaceae</taxon>
        <taxon>Amorphotheca</taxon>
    </lineage>
</organism>
<comment type="subcellular location">
    <subcellularLocation>
        <location evidence="1 6">Nucleus</location>
    </subcellularLocation>
</comment>
<dbReference type="AlphaFoldDB" id="A0A2T3B9H7"/>
<dbReference type="Pfam" id="PF22466">
    <property type="entry name" value="PSF3_N"/>
    <property type="match status" value="1"/>
</dbReference>
<dbReference type="EMBL" id="KZ679007">
    <property type="protein sequence ID" value="PSS24985.1"/>
    <property type="molecule type" value="Genomic_DNA"/>
</dbReference>
<dbReference type="OrthoDB" id="10251744at2759"/>
<proteinExistence type="inferred from homology"/>
<feature type="domain" description="GINS subunit" evidence="7">
    <location>
        <begin position="78"/>
        <end position="184"/>
    </location>
</feature>
<dbReference type="Gene3D" id="1.20.58.2050">
    <property type="match status" value="1"/>
</dbReference>
<keyword evidence="5 6" id="KW-0539">Nucleus</keyword>
<dbReference type="CDD" id="cd11713">
    <property type="entry name" value="GINS_A_psf3"/>
    <property type="match status" value="1"/>
</dbReference>
<sequence length="190" mass="20865">MSYYDIDAILTDAQKVPTTFELDIPSLGYLDNAAGHTLKSGTRVDLPLWLSEMLAVSATATSKTPSRSLVTLDLPAALSTRVMNALKADPKSVDLRALAQNFYGLGERLLELFEEDELCDVLMDSWRKRAAEISDHASHVGQGKGAGGGVGSGDSVEFLRGLDEWERDLFRRCHDSGKAMKVWMGEMKKK</sequence>
<dbReference type="PANTHER" id="PTHR22768">
    <property type="entry name" value="DNA REPLICATION COMPLEX GINS PROTEIN PSF3"/>
    <property type="match status" value="1"/>
</dbReference>
<reference evidence="9 10" key="1">
    <citation type="journal article" date="2018" name="New Phytol.">
        <title>Comparative genomics and transcriptomics depict ericoid mycorrhizal fungi as versatile saprotrophs and plant mutualists.</title>
        <authorList>
            <person name="Martino E."/>
            <person name="Morin E."/>
            <person name="Grelet G.A."/>
            <person name="Kuo A."/>
            <person name="Kohler A."/>
            <person name="Daghino S."/>
            <person name="Barry K.W."/>
            <person name="Cichocki N."/>
            <person name="Clum A."/>
            <person name="Dockter R.B."/>
            <person name="Hainaut M."/>
            <person name="Kuo R.C."/>
            <person name="LaButti K."/>
            <person name="Lindahl B.D."/>
            <person name="Lindquist E.A."/>
            <person name="Lipzen A."/>
            <person name="Khouja H.R."/>
            <person name="Magnuson J."/>
            <person name="Murat C."/>
            <person name="Ohm R.A."/>
            <person name="Singer S.W."/>
            <person name="Spatafora J.W."/>
            <person name="Wang M."/>
            <person name="Veneault-Fourrey C."/>
            <person name="Henrissat B."/>
            <person name="Grigoriev I.V."/>
            <person name="Martin F.M."/>
            <person name="Perotto S."/>
        </authorList>
    </citation>
    <scope>NUCLEOTIDE SEQUENCE [LARGE SCALE GENOMIC DNA]</scope>
    <source>
        <strain evidence="9 10">ATCC 22711</strain>
    </source>
</reference>
<keyword evidence="4 6" id="KW-0235">DNA replication</keyword>